<evidence type="ECO:0000256" key="1">
    <source>
        <dbReference type="SAM" id="MobiDB-lite"/>
    </source>
</evidence>
<dbReference type="Pfam" id="PF00059">
    <property type="entry name" value="Lectin_C"/>
    <property type="match status" value="1"/>
</dbReference>
<dbReference type="CDD" id="cd00037">
    <property type="entry name" value="CLECT"/>
    <property type="match status" value="1"/>
</dbReference>
<evidence type="ECO:0000256" key="2">
    <source>
        <dbReference type="SAM" id="SignalP"/>
    </source>
</evidence>
<sequence>MLSSSYMFCIALYSVLFYPIALALTYNDPCTTSCDLPDLTCINNRCVCEPKQHLFWTGARCDSCPTHWTMTETACIALYDTSTSWNAAQATCKSVKADLVSFRHKDILPIIFALTHRGPLAAKDDLRVWTSAHTGDVDKGQYQWLDTTQSNFDSKSSWWCKQANTTSGYSYLYNEPTKFNTFNEPEACVAAWRGVTQSGNITCLDDRICSLAFPFLCEKSESTAQEHLGPPPVINNSGSTTDNNGNSNGIYVADSNTTKAIMLSNFDVSNSAAEGETVLAPKQSIRSENTRSETNVDEVPIVKTVNIQPEKNKRAGYSKQQFDEFD</sequence>
<dbReference type="SMART" id="SM00034">
    <property type="entry name" value="CLECT"/>
    <property type="match status" value="1"/>
</dbReference>
<dbReference type="InterPro" id="IPR016187">
    <property type="entry name" value="CTDL_fold"/>
</dbReference>
<feature type="compositionally biased region" description="Low complexity" evidence="1">
    <location>
        <begin position="235"/>
        <end position="247"/>
    </location>
</feature>
<gene>
    <name evidence="5" type="ORF">EDS130_LOCUS17432</name>
    <name evidence="4" type="ORF">XAT740_LOCUS6519</name>
</gene>
<name>A0A814KGQ7_ADIRI</name>
<keyword evidence="2" id="KW-0732">Signal</keyword>
<dbReference type="AlphaFoldDB" id="A0A814KGQ7"/>
<evidence type="ECO:0000313" key="5">
    <source>
        <dbReference type="EMBL" id="CAF1051137.1"/>
    </source>
</evidence>
<proteinExistence type="predicted"/>
<dbReference type="Gene3D" id="3.10.100.10">
    <property type="entry name" value="Mannose-Binding Protein A, subunit A"/>
    <property type="match status" value="1"/>
</dbReference>
<organism evidence="5 7">
    <name type="scientific">Adineta ricciae</name>
    <name type="common">Rotifer</name>
    <dbReference type="NCBI Taxonomy" id="249248"/>
    <lineage>
        <taxon>Eukaryota</taxon>
        <taxon>Metazoa</taxon>
        <taxon>Spiralia</taxon>
        <taxon>Gnathifera</taxon>
        <taxon>Rotifera</taxon>
        <taxon>Eurotatoria</taxon>
        <taxon>Bdelloidea</taxon>
        <taxon>Adinetida</taxon>
        <taxon>Adinetidae</taxon>
        <taxon>Adineta</taxon>
    </lineage>
</organism>
<evidence type="ECO:0000313" key="7">
    <source>
        <dbReference type="Proteomes" id="UP000663852"/>
    </source>
</evidence>
<evidence type="ECO:0000313" key="6">
    <source>
        <dbReference type="Proteomes" id="UP000663828"/>
    </source>
</evidence>
<evidence type="ECO:0000259" key="3">
    <source>
        <dbReference type="PROSITE" id="PS50041"/>
    </source>
</evidence>
<dbReference type="Proteomes" id="UP000663828">
    <property type="component" value="Unassembled WGS sequence"/>
</dbReference>
<dbReference type="OrthoDB" id="10011237at2759"/>
<accession>A0A814KGQ7</accession>
<dbReference type="Proteomes" id="UP000663852">
    <property type="component" value="Unassembled WGS sequence"/>
</dbReference>
<dbReference type="EMBL" id="CAJNOJ010000078">
    <property type="protein sequence ID" value="CAF1051137.1"/>
    <property type="molecule type" value="Genomic_DNA"/>
</dbReference>
<keyword evidence="6" id="KW-1185">Reference proteome</keyword>
<dbReference type="EMBL" id="CAJNOR010000297">
    <property type="protein sequence ID" value="CAF0871553.1"/>
    <property type="molecule type" value="Genomic_DNA"/>
</dbReference>
<dbReference type="InterPro" id="IPR016186">
    <property type="entry name" value="C-type_lectin-like/link_sf"/>
</dbReference>
<feature type="region of interest" description="Disordered" evidence="1">
    <location>
        <begin position="307"/>
        <end position="326"/>
    </location>
</feature>
<dbReference type="SUPFAM" id="SSF56436">
    <property type="entry name" value="C-type lectin-like"/>
    <property type="match status" value="1"/>
</dbReference>
<dbReference type="InterPro" id="IPR001304">
    <property type="entry name" value="C-type_lectin-like"/>
</dbReference>
<feature type="region of interest" description="Disordered" evidence="1">
    <location>
        <begin position="225"/>
        <end position="247"/>
    </location>
</feature>
<dbReference type="PROSITE" id="PS50041">
    <property type="entry name" value="C_TYPE_LECTIN_2"/>
    <property type="match status" value="1"/>
</dbReference>
<protein>
    <recommendedName>
        <fullName evidence="3">C-type lectin domain-containing protein</fullName>
    </recommendedName>
</protein>
<feature type="domain" description="C-type lectin" evidence="3">
    <location>
        <begin position="71"/>
        <end position="218"/>
    </location>
</feature>
<reference evidence="5" key="1">
    <citation type="submission" date="2021-02" db="EMBL/GenBank/DDBJ databases">
        <authorList>
            <person name="Nowell W R."/>
        </authorList>
    </citation>
    <scope>NUCLEOTIDE SEQUENCE</scope>
</reference>
<evidence type="ECO:0000313" key="4">
    <source>
        <dbReference type="EMBL" id="CAF0871553.1"/>
    </source>
</evidence>
<feature type="signal peptide" evidence="2">
    <location>
        <begin position="1"/>
        <end position="23"/>
    </location>
</feature>
<comment type="caution">
    <text evidence="5">The sequence shown here is derived from an EMBL/GenBank/DDBJ whole genome shotgun (WGS) entry which is preliminary data.</text>
</comment>
<feature type="chain" id="PRO_5035601033" description="C-type lectin domain-containing protein" evidence="2">
    <location>
        <begin position="24"/>
        <end position="326"/>
    </location>
</feature>